<name>A0ABV6VQG7_9ACTN</name>
<dbReference type="Proteomes" id="UP001592531">
    <property type="component" value="Unassembled WGS sequence"/>
</dbReference>
<dbReference type="EMBL" id="JBHFAB010000002">
    <property type="protein sequence ID" value="MFC1415806.1"/>
    <property type="molecule type" value="Genomic_DNA"/>
</dbReference>
<comment type="caution">
    <text evidence="1">The sequence shown here is derived from an EMBL/GenBank/DDBJ whole genome shotgun (WGS) entry which is preliminary data.</text>
</comment>
<protein>
    <submittedName>
        <fullName evidence="1">Uncharacterized protein</fullName>
    </submittedName>
</protein>
<gene>
    <name evidence="1" type="ORF">ACEZDE_03975</name>
</gene>
<dbReference type="RefSeq" id="WP_380532134.1">
    <property type="nucleotide sequence ID" value="NZ_JBHFAB010000002.1"/>
</dbReference>
<reference evidence="1 2" key="1">
    <citation type="submission" date="2024-09" db="EMBL/GenBank/DDBJ databases">
        <authorList>
            <person name="Lee S.D."/>
        </authorList>
    </citation>
    <scope>NUCLEOTIDE SEQUENCE [LARGE SCALE GENOMIC DNA]</scope>
    <source>
        <strain evidence="1 2">N8-3</strain>
    </source>
</reference>
<proteinExistence type="predicted"/>
<keyword evidence="2" id="KW-1185">Reference proteome</keyword>
<accession>A0ABV6VQG7</accession>
<sequence>MDDADLPLLLALAAGGAAEDPWAVVGLPHLGALAAADSGLDLRSGLWVPHPGRDWPQVLGVLLEAVPLVLLGPLGRLADRTARRLAALQRRTGSVLLVAGPWPGAHTRLRVTKSAWEGVGAGHGVLSRRRVTVAATGRGQSAAGRSAAMWLPGPNGAPVPVSAAGSLLVEPVAGDLSGVG</sequence>
<organism evidence="1 2">
    <name type="scientific">Streptacidiphilus cavernicola</name>
    <dbReference type="NCBI Taxonomy" id="3342716"/>
    <lineage>
        <taxon>Bacteria</taxon>
        <taxon>Bacillati</taxon>
        <taxon>Actinomycetota</taxon>
        <taxon>Actinomycetes</taxon>
        <taxon>Kitasatosporales</taxon>
        <taxon>Streptomycetaceae</taxon>
        <taxon>Streptacidiphilus</taxon>
    </lineage>
</organism>
<evidence type="ECO:0000313" key="2">
    <source>
        <dbReference type="Proteomes" id="UP001592531"/>
    </source>
</evidence>
<evidence type="ECO:0000313" key="1">
    <source>
        <dbReference type="EMBL" id="MFC1415806.1"/>
    </source>
</evidence>